<evidence type="ECO:0000313" key="2">
    <source>
        <dbReference type="EMBL" id="MBX60228.1"/>
    </source>
</evidence>
<evidence type="ECO:0000256" key="1">
    <source>
        <dbReference type="SAM" id="Phobius"/>
    </source>
</evidence>
<keyword evidence="1" id="KW-0812">Transmembrane</keyword>
<feature type="transmembrane region" description="Helical" evidence="1">
    <location>
        <begin position="6"/>
        <end position="28"/>
    </location>
</feature>
<sequence length="29" mass="3175">MNSIALIDTSYITCATILLISCIEGFLVR</sequence>
<keyword evidence="1" id="KW-0472">Membrane</keyword>
<proteinExistence type="predicted"/>
<organism evidence="2">
    <name type="scientific">Rhizophora mucronata</name>
    <name type="common">Asiatic mangrove</name>
    <dbReference type="NCBI Taxonomy" id="61149"/>
    <lineage>
        <taxon>Eukaryota</taxon>
        <taxon>Viridiplantae</taxon>
        <taxon>Streptophyta</taxon>
        <taxon>Embryophyta</taxon>
        <taxon>Tracheophyta</taxon>
        <taxon>Spermatophyta</taxon>
        <taxon>Magnoliopsida</taxon>
        <taxon>eudicotyledons</taxon>
        <taxon>Gunneridae</taxon>
        <taxon>Pentapetalae</taxon>
        <taxon>rosids</taxon>
        <taxon>fabids</taxon>
        <taxon>Malpighiales</taxon>
        <taxon>Rhizophoraceae</taxon>
        <taxon>Rhizophora</taxon>
    </lineage>
</organism>
<keyword evidence="1" id="KW-1133">Transmembrane helix</keyword>
<dbReference type="EMBL" id="GGEC01079744">
    <property type="protein sequence ID" value="MBX60228.1"/>
    <property type="molecule type" value="Transcribed_RNA"/>
</dbReference>
<reference evidence="2" key="1">
    <citation type="submission" date="2018-02" db="EMBL/GenBank/DDBJ databases">
        <title>Rhizophora mucronata_Transcriptome.</title>
        <authorList>
            <person name="Meera S.P."/>
            <person name="Sreeshan A."/>
            <person name="Augustine A."/>
        </authorList>
    </citation>
    <scope>NUCLEOTIDE SEQUENCE</scope>
    <source>
        <tissue evidence="2">Leaf</tissue>
    </source>
</reference>
<dbReference type="AlphaFoldDB" id="A0A2P2PZT7"/>
<protein>
    <submittedName>
        <fullName evidence="2">Uncharacterized protein</fullName>
    </submittedName>
</protein>
<accession>A0A2P2PZT7</accession>
<name>A0A2P2PZT7_RHIMU</name>